<dbReference type="HAMAP" id="MF_02087">
    <property type="entry name" value="PLP_homeostasis"/>
    <property type="match status" value="1"/>
</dbReference>
<evidence type="ECO:0000256" key="1">
    <source>
        <dbReference type="ARBA" id="ARBA00022898"/>
    </source>
</evidence>
<comment type="function">
    <text evidence="2">Pyridoxal 5'-phosphate (PLP)-binding protein, which is involved in PLP homeostasis.</text>
</comment>
<dbReference type="Proteomes" id="UP000226429">
    <property type="component" value="Unassembled WGS sequence"/>
</dbReference>
<evidence type="ECO:0000313" key="7">
    <source>
        <dbReference type="Proteomes" id="UP000226429"/>
    </source>
</evidence>
<reference evidence="6 7" key="1">
    <citation type="journal article" date="2017" name="Int. J. Syst. Evol. Microbiol.">
        <title>Aquarickettsiella crustaci n. gen. n. sp. (Gammaproteobacteria: Legionellales: Coxiellaceae); a bacterial pathogen of the freshwater crustacean: Gammarus fossarum (Malacostraca: Amphipoda).</title>
        <authorList>
            <person name="Bojko J."/>
            <person name="Dunn A.M."/>
            <person name="Stebbing P.D."/>
            <person name="Van Aerle R."/>
            <person name="Bacela-Spychalska K."/>
            <person name="Bean T.P."/>
            <person name="Stentiford G.D."/>
        </authorList>
    </citation>
    <scope>NUCLEOTIDE SEQUENCE [LARGE SCALE GENOMIC DNA]</scope>
    <source>
        <strain evidence="6">RA15029</strain>
    </source>
</reference>
<name>A0A370CID3_9COXI</name>
<dbReference type="NCBIfam" id="TIGR00044">
    <property type="entry name" value="YggS family pyridoxal phosphate-dependent enzyme"/>
    <property type="match status" value="1"/>
</dbReference>
<comment type="similarity">
    <text evidence="2 4">Belongs to the pyridoxal phosphate-binding protein YggS/PROSC family.</text>
</comment>
<dbReference type="PROSITE" id="PS01211">
    <property type="entry name" value="UPF0001"/>
    <property type="match status" value="1"/>
</dbReference>
<feature type="domain" description="Alanine racemase N-terminal" evidence="5">
    <location>
        <begin position="26"/>
        <end position="225"/>
    </location>
</feature>
<dbReference type="PANTHER" id="PTHR10146">
    <property type="entry name" value="PROLINE SYNTHETASE CO-TRANSCRIBED BACTERIAL HOMOLOG PROTEIN"/>
    <property type="match status" value="1"/>
</dbReference>
<dbReference type="Pfam" id="PF01168">
    <property type="entry name" value="Ala_racemase_N"/>
    <property type="match status" value="1"/>
</dbReference>
<dbReference type="FunFam" id="3.20.20.10:FF:000018">
    <property type="entry name" value="Pyridoxal phosphate homeostasis protein"/>
    <property type="match status" value="1"/>
</dbReference>
<dbReference type="InterPro" id="IPR011078">
    <property type="entry name" value="PyrdxlP_homeostasis"/>
</dbReference>
<proteinExistence type="inferred from homology"/>
<evidence type="ECO:0000259" key="5">
    <source>
        <dbReference type="Pfam" id="PF01168"/>
    </source>
</evidence>
<keyword evidence="7" id="KW-1185">Reference proteome</keyword>
<organism evidence="6 7">
    <name type="scientific">Candidatus Aquirickettsiella gammari</name>
    <dbReference type="NCBI Taxonomy" id="2016198"/>
    <lineage>
        <taxon>Bacteria</taxon>
        <taxon>Pseudomonadati</taxon>
        <taxon>Pseudomonadota</taxon>
        <taxon>Gammaproteobacteria</taxon>
        <taxon>Legionellales</taxon>
        <taxon>Coxiellaceae</taxon>
        <taxon>Candidatus Aquirickettsiella</taxon>
    </lineage>
</organism>
<evidence type="ECO:0000256" key="4">
    <source>
        <dbReference type="RuleBase" id="RU004514"/>
    </source>
</evidence>
<dbReference type="InterPro" id="IPR001608">
    <property type="entry name" value="Ala_racemase_N"/>
</dbReference>
<dbReference type="GO" id="GO:0030170">
    <property type="term" value="F:pyridoxal phosphate binding"/>
    <property type="evidence" value="ECO:0007669"/>
    <property type="project" value="UniProtKB-UniRule"/>
</dbReference>
<dbReference type="AlphaFoldDB" id="A0A370CID3"/>
<evidence type="ECO:0000256" key="2">
    <source>
        <dbReference type="HAMAP-Rule" id="MF_02087"/>
    </source>
</evidence>
<evidence type="ECO:0000313" key="6">
    <source>
        <dbReference type="EMBL" id="RDH40543.1"/>
    </source>
</evidence>
<dbReference type="Gene3D" id="3.20.20.10">
    <property type="entry name" value="Alanine racemase"/>
    <property type="match status" value="1"/>
</dbReference>
<comment type="cofactor">
    <cofactor evidence="3">
        <name>pyridoxal 5'-phosphate</name>
        <dbReference type="ChEBI" id="CHEBI:597326"/>
    </cofactor>
</comment>
<sequence length="230" mass="25992">MKNTVAKRLLQVKQRISDAEYRFQRLPHSVRLIAISKSQDLEAIKTAITAGQLAFGETYVQEALAKIKWFSGQGIEWHFVGRIQDNKAKLIAINFAWVHSLSTLKSAIRLNHYRKEANLTPLNVCIQVNLQKEANKSGVYLENLVVLANAINKLPYLHLRGLMAIPKPEIDVEKQHENFKNLRLAFEELKRLGLPLDILSMGMSDDFEVAIAEGASFIRIGSAIFSKRAN</sequence>
<protein>
    <recommendedName>
        <fullName evidence="2">Pyridoxal phosphate homeostasis protein</fullName>
        <shortName evidence="2">PLP homeostasis protein</shortName>
    </recommendedName>
</protein>
<dbReference type="InterPro" id="IPR029066">
    <property type="entry name" value="PLP-binding_barrel"/>
</dbReference>
<dbReference type="SUPFAM" id="SSF51419">
    <property type="entry name" value="PLP-binding barrel"/>
    <property type="match status" value="1"/>
</dbReference>
<accession>A0A370CID3</accession>
<keyword evidence="1 2" id="KW-0663">Pyridoxal phosphate</keyword>
<dbReference type="EMBL" id="NMOS02000007">
    <property type="protein sequence ID" value="RDH40543.1"/>
    <property type="molecule type" value="Genomic_DNA"/>
</dbReference>
<dbReference type="PIRSF" id="PIRSF004848">
    <property type="entry name" value="YBL036c_PLPDEIII"/>
    <property type="match status" value="1"/>
</dbReference>
<dbReference type="PANTHER" id="PTHR10146:SF14">
    <property type="entry name" value="PYRIDOXAL PHOSPHATE HOMEOSTASIS PROTEIN"/>
    <property type="match status" value="1"/>
</dbReference>
<gene>
    <name evidence="6" type="ORF">CFE62_003350</name>
</gene>
<feature type="modified residue" description="N6-(pyridoxal phosphate)lysine" evidence="2 3">
    <location>
        <position position="37"/>
    </location>
</feature>
<evidence type="ECO:0000256" key="3">
    <source>
        <dbReference type="PIRSR" id="PIRSR004848-1"/>
    </source>
</evidence>
<comment type="caution">
    <text evidence="6">The sequence shown here is derived from an EMBL/GenBank/DDBJ whole genome shotgun (WGS) entry which is preliminary data.</text>
</comment>
<reference evidence="6 7" key="2">
    <citation type="journal article" date="2018" name="J. Invertebr. Pathol.">
        <title>'Candidatus Aquirickettsiella gammari' (Gammaproteobacteria: Legionellales: Coxiellaceae): A bacterial pathogen of the freshwater crustacean Gammarus fossarum (Malacostraca: Amphipoda).</title>
        <authorList>
            <person name="Bojko J."/>
            <person name="Dunn A.M."/>
            <person name="Stebbing P.D."/>
            <person name="van Aerle R."/>
            <person name="Bacela-Spychalska K."/>
            <person name="Bean T.P."/>
            <person name="Urrutia A."/>
            <person name="Stentiford G.D."/>
        </authorList>
    </citation>
    <scope>NUCLEOTIDE SEQUENCE [LARGE SCALE GENOMIC DNA]</scope>
    <source>
        <strain evidence="6">RA15029</strain>
    </source>
</reference>